<proteinExistence type="predicted"/>
<name>A0A4Y2THR5_ARAVE</name>
<accession>A0A4Y2THR5</accession>
<organism evidence="1 2">
    <name type="scientific">Araneus ventricosus</name>
    <name type="common">Orbweaver spider</name>
    <name type="synonym">Epeira ventricosa</name>
    <dbReference type="NCBI Taxonomy" id="182803"/>
    <lineage>
        <taxon>Eukaryota</taxon>
        <taxon>Metazoa</taxon>
        <taxon>Ecdysozoa</taxon>
        <taxon>Arthropoda</taxon>
        <taxon>Chelicerata</taxon>
        <taxon>Arachnida</taxon>
        <taxon>Araneae</taxon>
        <taxon>Araneomorphae</taxon>
        <taxon>Entelegynae</taxon>
        <taxon>Araneoidea</taxon>
        <taxon>Araneidae</taxon>
        <taxon>Araneus</taxon>
    </lineage>
</organism>
<comment type="caution">
    <text evidence="1">The sequence shown here is derived from an EMBL/GenBank/DDBJ whole genome shotgun (WGS) entry which is preliminary data.</text>
</comment>
<evidence type="ECO:0000313" key="1">
    <source>
        <dbReference type="EMBL" id="GBO00173.1"/>
    </source>
</evidence>
<dbReference type="AlphaFoldDB" id="A0A4Y2THR5"/>
<reference evidence="1 2" key="1">
    <citation type="journal article" date="2019" name="Sci. Rep.">
        <title>Orb-weaving spider Araneus ventricosus genome elucidates the spidroin gene catalogue.</title>
        <authorList>
            <person name="Kono N."/>
            <person name="Nakamura H."/>
            <person name="Ohtoshi R."/>
            <person name="Moran D.A.P."/>
            <person name="Shinohara A."/>
            <person name="Yoshida Y."/>
            <person name="Fujiwara M."/>
            <person name="Mori M."/>
            <person name="Tomita M."/>
            <person name="Arakawa K."/>
        </authorList>
    </citation>
    <scope>NUCLEOTIDE SEQUENCE [LARGE SCALE GENOMIC DNA]</scope>
</reference>
<gene>
    <name evidence="1" type="ORF">AVEN_237817_1</name>
</gene>
<protein>
    <submittedName>
        <fullName evidence="1">Uncharacterized protein</fullName>
    </submittedName>
</protein>
<dbReference type="EMBL" id="BGPR01028788">
    <property type="protein sequence ID" value="GBO00173.1"/>
    <property type="molecule type" value="Genomic_DNA"/>
</dbReference>
<dbReference type="Proteomes" id="UP000499080">
    <property type="component" value="Unassembled WGS sequence"/>
</dbReference>
<keyword evidence="2" id="KW-1185">Reference proteome</keyword>
<sequence>MEEILFSTGNGPFHSYLKTRLTLPRQQIAHVGKLTNGNSFALGDRVSDCILPHDKPAQQHELNYTRNVASNKGSRLKIQRLLRHLNDFQESISNKSMIISHFKPLPLPASRPWGIFFAPLFRGSHSAPELFSLPQKNFHF</sequence>
<evidence type="ECO:0000313" key="2">
    <source>
        <dbReference type="Proteomes" id="UP000499080"/>
    </source>
</evidence>